<keyword evidence="2" id="KW-1185">Reference proteome</keyword>
<sequence length="44" mass="5041">HFLSVTTYLSCSKSISYNQYNCHSTYSPLITENTTYNDELSDLS</sequence>
<evidence type="ECO:0000313" key="2">
    <source>
        <dbReference type="Proteomes" id="UP000789901"/>
    </source>
</evidence>
<feature type="non-terminal residue" evidence="1">
    <location>
        <position position="1"/>
    </location>
</feature>
<name>A0ABN7XKH8_GIGMA</name>
<gene>
    <name evidence="1" type="ORF">GMARGA_LOCUS44056</name>
</gene>
<organism evidence="1 2">
    <name type="scientific">Gigaspora margarita</name>
    <dbReference type="NCBI Taxonomy" id="4874"/>
    <lineage>
        <taxon>Eukaryota</taxon>
        <taxon>Fungi</taxon>
        <taxon>Fungi incertae sedis</taxon>
        <taxon>Mucoromycota</taxon>
        <taxon>Glomeromycotina</taxon>
        <taxon>Glomeromycetes</taxon>
        <taxon>Diversisporales</taxon>
        <taxon>Gigasporaceae</taxon>
        <taxon>Gigaspora</taxon>
    </lineage>
</organism>
<dbReference type="Proteomes" id="UP000789901">
    <property type="component" value="Unassembled WGS sequence"/>
</dbReference>
<protein>
    <submittedName>
        <fullName evidence="1">28053_t:CDS:1</fullName>
    </submittedName>
</protein>
<reference evidence="1 2" key="1">
    <citation type="submission" date="2021-06" db="EMBL/GenBank/DDBJ databases">
        <authorList>
            <person name="Kallberg Y."/>
            <person name="Tangrot J."/>
            <person name="Rosling A."/>
        </authorList>
    </citation>
    <scope>NUCLEOTIDE SEQUENCE [LARGE SCALE GENOMIC DNA]</scope>
    <source>
        <strain evidence="1 2">120-4 pot B 10/14</strain>
    </source>
</reference>
<evidence type="ECO:0000313" key="1">
    <source>
        <dbReference type="EMBL" id="CAG8855235.1"/>
    </source>
</evidence>
<comment type="caution">
    <text evidence="1">The sequence shown here is derived from an EMBL/GenBank/DDBJ whole genome shotgun (WGS) entry which is preliminary data.</text>
</comment>
<proteinExistence type="predicted"/>
<dbReference type="EMBL" id="CAJVQB010147142">
    <property type="protein sequence ID" value="CAG8855235.1"/>
    <property type="molecule type" value="Genomic_DNA"/>
</dbReference>
<accession>A0ABN7XKH8</accession>
<feature type="non-terminal residue" evidence="1">
    <location>
        <position position="44"/>
    </location>
</feature>